<proteinExistence type="predicted"/>
<comment type="caution">
    <text evidence="2">The sequence shown here is derived from an EMBL/GenBank/DDBJ whole genome shotgun (WGS) entry which is preliminary data.</text>
</comment>
<dbReference type="Proteomes" id="UP000019335">
    <property type="component" value="Chromosome 1"/>
</dbReference>
<feature type="region of interest" description="Disordered" evidence="1">
    <location>
        <begin position="1"/>
        <end position="26"/>
    </location>
</feature>
<dbReference type="EMBL" id="AZIL01000038">
    <property type="protein sequence ID" value="EWM30310.1"/>
    <property type="molecule type" value="Genomic_DNA"/>
</dbReference>
<reference evidence="2 3" key="1">
    <citation type="journal article" date="2014" name="Mol. Plant">
        <title>Chromosome Scale Genome Assembly and Transcriptome Profiling of Nannochloropsis gaditana in Nitrogen Depletion.</title>
        <authorList>
            <person name="Corteggiani Carpinelli E."/>
            <person name="Telatin A."/>
            <person name="Vitulo N."/>
            <person name="Forcato C."/>
            <person name="D'Angelo M."/>
            <person name="Schiavon R."/>
            <person name="Vezzi A."/>
            <person name="Giacometti G.M."/>
            <person name="Morosinotto T."/>
            <person name="Valle G."/>
        </authorList>
    </citation>
    <scope>NUCLEOTIDE SEQUENCE [LARGE SCALE GENOMIC DNA]</scope>
    <source>
        <strain evidence="2 3">B-31</strain>
    </source>
</reference>
<keyword evidence="3" id="KW-1185">Reference proteome</keyword>
<evidence type="ECO:0000313" key="2">
    <source>
        <dbReference type="EMBL" id="EWM30310.1"/>
    </source>
</evidence>
<organism evidence="2 3">
    <name type="scientific">Nannochloropsis gaditana</name>
    <dbReference type="NCBI Taxonomy" id="72520"/>
    <lineage>
        <taxon>Eukaryota</taxon>
        <taxon>Sar</taxon>
        <taxon>Stramenopiles</taxon>
        <taxon>Ochrophyta</taxon>
        <taxon>Eustigmatophyceae</taxon>
        <taxon>Eustigmatales</taxon>
        <taxon>Monodopsidaceae</taxon>
        <taxon>Nannochloropsis</taxon>
    </lineage>
</organism>
<gene>
    <name evidence="2" type="ORF">Naga_100003g138</name>
</gene>
<accession>W7TSV7</accession>
<evidence type="ECO:0000256" key="1">
    <source>
        <dbReference type="SAM" id="MobiDB-lite"/>
    </source>
</evidence>
<sequence length="135" mass="15251">MDPACFNLPRPSRLEPGPSQPPPPAPAISLPPLPLAALCCTNTCCNYESILIVCDILILVEQADKSGRILRESRRRRWISTLMLHITVFHPCSMCAVRSRFDIGIHETQNIFRQRDMCDACPVYTRFIAPTKLLM</sequence>
<evidence type="ECO:0000313" key="3">
    <source>
        <dbReference type="Proteomes" id="UP000019335"/>
    </source>
</evidence>
<dbReference type="AlphaFoldDB" id="W7TSV7"/>
<protein>
    <submittedName>
        <fullName evidence="2">Uncharacterized protein</fullName>
    </submittedName>
</protein>
<name>W7TSV7_9STRA</name>